<sequence length="377" mass="41692">MPTLKRLRINTSLRRPLLQEHESNDSSVAHSHSLPIKKTHTHPQPPPRAQATDGEDGSVYFIGTATTVIEWSGMRILTDPNFLHAGDHVHLGPGVTAQRRTNPAVELAELPPVDLVLLSHYHEDHFDREVERRLSRDFPIVTTPHARRCLTDGKDRGAGDEGGPFREVHELDFWESLLVHVDGGAAAAVATATGHEGVVGAVEEWKKKPVVKVTGMPGKHVPPGPLSAANDLLSAVPPTNGWMLELGYQQGDAEKEGAAVKMGYRTYISGDTLFVDELKDIPRWLKDERIDLMLVHLGGTTIPGPSMPLLMVTMDAAQGLQLMRLVNPDLTIPIHYDDYSVFLSPLSDFKDKVSHDGWDDRVVYLDRGEIFRFHAKA</sequence>
<dbReference type="InterPro" id="IPR036866">
    <property type="entry name" value="RibonucZ/Hydroxyglut_hydro"/>
</dbReference>
<feature type="region of interest" description="Disordered" evidence="1">
    <location>
        <begin position="15"/>
        <end position="56"/>
    </location>
</feature>
<dbReference type="InterPro" id="IPR050114">
    <property type="entry name" value="UPF0173_UPF0282_UlaG_hydrolase"/>
</dbReference>
<dbReference type="PANTHER" id="PTHR43546">
    <property type="entry name" value="UPF0173 METAL-DEPENDENT HYDROLASE MJ1163-RELATED"/>
    <property type="match status" value="1"/>
</dbReference>
<dbReference type="Gene3D" id="3.60.15.10">
    <property type="entry name" value="Ribonuclease Z/Hydroxyacylglutathione hydrolase-like"/>
    <property type="match status" value="1"/>
</dbReference>
<dbReference type="OMA" id="DCILLSH"/>
<evidence type="ECO:0000313" key="3">
    <source>
        <dbReference type="EMBL" id="ETS87444.1"/>
    </source>
</evidence>
<keyword evidence="4" id="KW-1185">Reference proteome</keyword>
<evidence type="ECO:0000256" key="1">
    <source>
        <dbReference type="SAM" id="MobiDB-lite"/>
    </source>
</evidence>
<reference evidence="4" key="1">
    <citation type="journal article" date="2015" name="BMC Genomics">
        <title>Genomic and transcriptomic analysis of the endophytic fungus Pestalotiopsis fici reveals its lifestyle and high potential for synthesis of natural products.</title>
        <authorList>
            <person name="Wang X."/>
            <person name="Zhang X."/>
            <person name="Liu L."/>
            <person name="Xiang M."/>
            <person name="Wang W."/>
            <person name="Sun X."/>
            <person name="Che Y."/>
            <person name="Guo L."/>
            <person name="Liu G."/>
            <person name="Guo L."/>
            <person name="Wang C."/>
            <person name="Yin W.B."/>
            <person name="Stadler M."/>
            <person name="Zhang X."/>
            <person name="Liu X."/>
        </authorList>
    </citation>
    <scope>NUCLEOTIDE SEQUENCE [LARGE SCALE GENOMIC DNA]</scope>
    <source>
        <strain evidence="4">W106-1 / CGMCC3.15140</strain>
    </source>
</reference>
<dbReference type="Pfam" id="PF12706">
    <property type="entry name" value="Lactamase_B_2"/>
    <property type="match status" value="1"/>
</dbReference>
<dbReference type="SUPFAM" id="SSF56281">
    <property type="entry name" value="Metallo-hydrolase/oxidoreductase"/>
    <property type="match status" value="1"/>
</dbReference>
<proteinExistence type="predicted"/>
<feature type="domain" description="Metallo-beta-lactamase" evidence="2">
    <location>
        <begin position="75"/>
        <end position="184"/>
    </location>
</feature>
<accession>W3XN76</accession>
<organism evidence="3 4">
    <name type="scientific">Pestalotiopsis fici (strain W106-1 / CGMCC3.15140)</name>
    <dbReference type="NCBI Taxonomy" id="1229662"/>
    <lineage>
        <taxon>Eukaryota</taxon>
        <taxon>Fungi</taxon>
        <taxon>Dikarya</taxon>
        <taxon>Ascomycota</taxon>
        <taxon>Pezizomycotina</taxon>
        <taxon>Sordariomycetes</taxon>
        <taxon>Xylariomycetidae</taxon>
        <taxon>Amphisphaeriales</taxon>
        <taxon>Sporocadaceae</taxon>
        <taxon>Pestalotiopsis</taxon>
    </lineage>
</organism>
<dbReference type="eggNOG" id="ENOG502QU66">
    <property type="taxonomic scope" value="Eukaryota"/>
</dbReference>
<dbReference type="AlphaFoldDB" id="W3XN76"/>
<dbReference type="Proteomes" id="UP000030651">
    <property type="component" value="Unassembled WGS sequence"/>
</dbReference>
<dbReference type="PANTHER" id="PTHR43546:SF7">
    <property type="entry name" value="METALLO-BETA-LACTAMASE DOMAIN-CONTAINING PROTEIN"/>
    <property type="match status" value="1"/>
</dbReference>
<dbReference type="OrthoDB" id="332863at2759"/>
<protein>
    <recommendedName>
        <fullName evidence="2">Metallo-beta-lactamase domain-containing protein</fullName>
    </recommendedName>
</protein>
<name>W3XN76_PESFW</name>
<dbReference type="KEGG" id="pfy:PFICI_01272"/>
<gene>
    <name evidence="3" type="ORF">PFICI_01272</name>
</gene>
<dbReference type="GeneID" id="19266285"/>
<evidence type="ECO:0000313" key="4">
    <source>
        <dbReference type="Proteomes" id="UP000030651"/>
    </source>
</evidence>
<dbReference type="RefSeq" id="XP_007828044.1">
    <property type="nucleotide sequence ID" value="XM_007829853.1"/>
</dbReference>
<dbReference type="EMBL" id="KI912109">
    <property type="protein sequence ID" value="ETS87444.1"/>
    <property type="molecule type" value="Genomic_DNA"/>
</dbReference>
<dbReference type="InterPro" id="IPR001279">
    <property type="entry name" value="Metallo-B-lactamas"/>
</dbReference>
<evidence type="ECO:0000259" key="2">
    <source>
        <dbReference type="Pfam" id="PF12706"/>
    </source>
</evidence>
<dbReference type="HOGENOM" id="CLU_051050_0_1_1"/>
<dbReference type="InParanoid" id="W3XN76"/>